<name>A0A0A9D6M3_ARUDO</name>
<reference evidence="1" key="1">
    <citation type="submission" date="2014-09" db="EMBL/GenBank/DDBJ databases">
        <authorList>
            <person name="Magalhaes I.L.F."/>
            <person name="Oliveira U."/>
            <person name="Santos F.R."/>
            <person name="Vidigal T.H.D.A."/>
            <person name="Brescovit A.D."/>
            <person name="Santos A.J."/>
        </authorList>
    </citation>
    <scope>NUCLEOTIDE SEQUENCE</scope>
    <source>
        <tissue evidence="1">Shoot tissue taken approximately 20 cm above the soil surface</tissue>
    </source>
</reference>
<dbReference type="AlphaFoldDB" id="A0A0A9D6M3"/>
<dbReference type="EMBL" id="GBRH01216600">
    <property type="protein sequence ID" value="JAD81295.1"/>
    <property type="molecule type" value="Transcribed_RNA"/>
</dbReference>
<reference evidence="1" key="2">
    <citation type="journal article" date="2015" name="Data Brief">
        <title>Shoot transcriptome of the giant reed, Arundo donax.</title>
        <authorList>
            <person name="Barrero R.A."/>
            <person name="Guerrero F.D."/>
            <person name="Moolhuijzen P."/>
            <person name="Goolsby J.A."/>
            <person name="Tidwell J."/>
            <person name="Bellgard S.E."/>
            <person name="Bellgard M.I."/>
        </authorList>
    </citation>
    <scope>NUCLEOTIDE SEQUENCE</scope>
    <source>
        <tissue evidence="1">Shoot tissue taken approximately 20 cm above the soil surface</tissue>
    </source>
</reference>
<organism evidence="1">
    <name type="scientific">Arundo donax</name>
    <name type="common">Giant reed</name>
    <name type="synonym">Donax arundinaceus</name>
    <dbReference type="NCBI Taxonomy" id="35708"/>
    <lineage>
        <taxon>Eukaryota</taxon>
        <taxon>Viridiplantae</taxon>
        <taxon>Streptophyta</taxon>
        <taxon>Embryophyta</taxon>
        <taxon>Tracheophyta</taxon>
        <taxon>Spermatophyta</taxon>
        <taxon>Magnoliopsida</taxon>
        <taxon>Liliopsida</taxon>
        <taxon>Poales</taxon>
        <taxon>Poaceae</taxon>
        <taxon>PACMAD clade</taxon>
        <taxon>Arundinoideae</taxon>
        <taxon>Arundineae</taxon>
        <taxon>Arundo</taxon>
    </lineage>
</organism>
<evidence type="ECO:0000313" key="1">
    <source>
        <dbReference type="EMBL" id="JAD81295.1"/>
    </source>
</evidence>
<accession>A0A0A9D6M3</accession>
<proteinExistence type="predicted"/>
<protein>
    <submittedName>
        <fullName evidence="1">Uncharacterized protein</fullName>
    </submittedName>
</protein>
<sequence length="92" mass="10883">MIIMRLAPSTKNPSLMVVVVRERPPSPPLRRLRPRRIILRVYGVVVHLRPEAQQYHFVGLLDLWLDLDVARILERCHDENFYSILHQNVVLH</sequence>